<keyword evidence="4 6" id="KW-0720">Serine protease</keyword>
<keyword evidence="11" id="KW-1185">Reference proteome</keyword>
<evidence type="ECO:0000256" key="3">
    <source>
        <dbReference type="ARBA" id="ARBA00022801"/>
    </source>
</evidence>
<evidence type="ECO:0000256" key="2">
    <source>
        <dbReference type="ARBA" id="ARBA00022670"/>
    </source>
</evidence>
<dbReference type="PANTHER" id="PTHR43806">
    <property type="entry name" value="PEPTIDASE S8"/>
    <property type="match status" value="1"/>
</dbReference>
<dbReference type="InterPro" id="IPR036852">
    <property type="entry name" value="Peptidase_S8/S53_dom_sf"/>
</dbReference>
<dbReference type="PROSITE" id="PS00137">
    <property type="entry name" value="SUBTILASE_HIS"/>
    <property type="match status" value="1"/>
</dbReference>
<keyword evidence="2 6" id="KW-0645">Protease</keyword>
<evidence type="ECO:0000256" key="6">
    <source>
        <dbReference type="PROSITE-ProRule" id="PRU01240"/>
    </source>
</evidence>
<reference evidence="10 11" key="1">
    <citation type="submission" date="2019-03" db="EMBL/GenBank/DDBJ databases">
        <title>Genomic Encyclopedia of Type Strains, Phase IV (KMG-IV): sequencing the most valuable type-strain genomes for metagenomic binning, comparative biology and taxonomic classification.</title>
        <authorList>
            <person name="Goeker M."/>
        </authorList>
    </citation>
    <scope>NUCLEOTIDE SEQUENCE [LARGE SCALE GENOMIC DNA]</scope>
    <source>
        <strain evidence="10 11">DSM 45765</strain>
    </source>
</reference>
<feature type="active site" description="Charge relay system" evidence="5 6">
    <location>
        <position position="373"/>
    </location>
</feature>
<feature type="domain" description="Inhibitor I9" evidence="9">
    <location>
        <begin position="63"/>
        <end position="142"/>
    </location>
</feature>
<dbReference type="RefSeq" id="WP_132878122.1">
    <property type="nucleotide sequence ID" value="NZ_SLXQ01000007.1"/>
</dbReference>
<dbReference type="InterPro" id="IPR000209">
    <property type="entry name" value="Peptidase_S8/S53_dom"/>
</dbReference>
<dbReference type="AlphaFoldDB" id="A0A4R2QPK1"/>
<evidence type="ECO:0000256" key="5">
    <source>
        <dbReference type="PIRSR" id="PIRSR615500-1"/>
    </source>
</evidence>
<dbReference type="FunFam" id="3.40.50.200:FF:000014">
    <property type="entry name" value="Proteinase K"/>
    <property type="match status" value="1"/>
</dbReference>
<evidence type="ECO:0000313" key="11">
    <source>
        <dbReference type="Proteomes" id="UP000294911"/>
    </source>
</evidence>
<comment type="similarity">
    <text evidence="1 6 7">Belongs to the peptidase S8 family.</text>
</comment>
<keyword evidence="3 6" id="KW-0378">Hydrolase</keyword>
<dbReference type="InterPro" id="IPR034193">
    <property type="entry name" value="PCSK9_ProteinaseK-like"/>
</dbReference>
<evidence type="ECO:0000256" key="4">
    <source>
        <dbReference type="ARBA" id="ARBA00022825"/>
    </source>
</evidence>
<dbReference type="InterPro" id="IPR010259">
    <property type="entry name" value="S8pro/Inhibitor_I9"/>
</dbReference>
<dbReference type="Gene3D" id="3.40.50.200">
    <property type="entry name" value="Peptidase S8/S53 domain"/>
    <property type="match status" value="1"/>
</dbReference>
<dbReference type="Proteomes" id="UP000294911">
    <property type="component" value="Unassembled WGS sequence"/>
</dbReference>
<dbReference type="PROSITE" id="PS00138">
    <property type="entry name" value="SUBTILASE_SER"/>
    <property type="match status" value="1"/>
</dbReference>
<dbReference type="Pfam" id="PF05922">
    <property type="entry name" value="Inhibitor_I9"/>
    <property type="match status" value="1"/>
</dbReference>
<evidence type="ECO:0000259" key="8">
    <source>
        <dbReference type="Pfam" id="PF00082"/>
    </source>
</evidence>
<dbReference type="InterPro" id="IPR023828">
    <property type="entry name" value="Peptidase_S8_Ser-AS"/>
</dbReference>
<dbReference type="PROSITE" id="PS51892">
    <property type="entry name" value="SUBTILASE"/>
    <property type="match status" value="1"/>
</dbReference>
<dbReference type="OrthoDB" id="9766923at2"/>
<organism evidence="10 11">
    <name type="scientific">Tamaricihabitans halophyticus</name>
    <dbReference type="NCBI Taxonomy" id="1262583"/>
    <lineage>
        <taxon>Bacteria</taxon>
        <taxon>Bacillati</taxon>
        <taxon>Actinomycetota</taxon>
        <taxon>Actinomycetes</taxon>
        <taxon>Pseudonocardiales</taxon>
        <taxon>Pseudonocardiaceae</taxon>
        <taxon>Tamaricihabitans</taxon>
    </lineage>
</organism>
<dbReference type="PROSITE" id="PS00136">
    <property type="entry name" value="SUBTILASE_ASP"/>
    <property type="match status" value="1"/>
</dbReference>
<gene>
    <name evidence="10" type="ORF">EV191_107148</name>
</gene>
<dbReference type="InterPro" id="IPR015500">
    <property type="entry name" value="Peptidase_S8_subtilisin-rel"/>
</dbReference>
<dbReference type="PANTHER" id="PTHR43806:SF11">
    <property type="entry name" value="CEREVISIN-RELATED"/>
    <property type="match status" value="1"/>
</dbReference>
<evidence type="ECO:0000313" key="10">
    <source>
        <dbReference type="EMBL" id="TCP50884.1"/>
    </source>
</evidence>
<dbReference type="GO" id="GO:0006508">
    <property type="term" value="P:proteolysis"/>
    <property type="evidence" value="ECO:0007669"/>
    <property type="project" value="UniProtKB-KW"/>
</dbReference>
<dbReference type="InterPro" id="IPR037045">
    <property type="entry name" value="S8pro/Inhibitor_I9_sf"/>
</dbReference>
<evidence type="ECO:0000259" key="9">
    <source>
        <dbReference type="Pfam" id="PF05922"/>
    </source>
</evidence>
<name>A0A4R2QPK1_9PSEU</name>
<dbReference type="GO" id="GO:0005615">
    <property type="term" value="C:extracellular space"/>
    <property type="evidence" value="ECO:0007669"/>
    <property type="project" value="TreeGrafter"/>
</dbReference>
<dbReference type="CDD" id="cd04077">
    <property type="entry name" value="Peptidases_S8_PCSK9_ProteinaseK_like"/>
    <property type="match status" value="1"/>
</dbReference>
<dbReference type="EMBL" id="SLXQ01000007">
    <property type="protein sequence ID" value="TCP50884.1"/>
    <property type="molecule type" value="Genomic_DNA"/>
</dbReference>
<feature type="domain" description="Peptidase S8/S53" evidence="8">
    <location>
        <begin position="181"/>
        <end position="406"/>
    </location>
</feature>
<dbReference type="Pfam" id="PF00082">
    <property type="entry name" value="Peptidase_S8"/>
    <property type="match status" value="1"/>
</dbReference>
<evidence type="ECO:0000256" key="7">
    <source>
        <dbReference type="RuleBase" id="RU003355"/>
    </source>
</evidence>
<dbReference type="InterPro" id="IPR023827">
    <property type="entry name" value="Peptidase_S8_Asp-AS"/>
</dbReference>
<comment type="caution">
    <text evidence="10">The sequence shown here is derived from an EMBL/GenBank/DDBJ whole genome shotgun (WGS) entry which is preliminary data.</text>
</comment>
<dbReference type="GO" id="GO:0004252">
    <property type="term" value="F:serine-type endopeptidase activity"/>
    <property type="evidence" value="ECO:0007669"/>
    <property type="project" value="UniProtKB-UniRule"/>
</dbReference>
<dbReference type="SUPFAM" id="SSF54897">
    <property type="entry name" value="Protease propeptides/inhibitors"/>
    <property type="match status" value="1"/>
</dbReference>
<evidence type="ECO:0000256" key="1">
    <source>
        <dbReference type="ARBA" id="ARBA00011073"/>
    </source>
</evidence>
<sequence>MPHTDQPRNQPEHQSGNRRTTWRRLGALAAGVAVTFGVLSASPAQATEGTVQLADSERAVPGSYIVKLADDSLGGAIQGTLRQLSSAVLATATGLVTEYGGEVSRTFAAALPGFAVRLSEEQAARLAADPAVEYVQQNQRFQVSDVQENPPSWGLDRTDQRDLPLDQSYTYPGSANVDAYVIDTGVRTTHADFQGRAAHGYDAVDNDNDASDEHGHGTHVAGTIAGSAHGVAKDANVIGVRVLDEQGSGTTEQIVAGIDWVTANKDGPSVANMSLGGATDQALDDAVRASIESGVTYTVAAGNGNIIGLPEDAGNTSPARVPEALTVSATDSSDTRASWANYGSVVDLFAPGVDITSAWYDGDDATNTISGTSMAAPHVAGVAAQYLAANPDANPAQVAEALVANASVDKVGNPLGTANRLLYAGS</sequence>
<protein>
    <submittedName>
        <fullName evidence="10">Peptidase inhibitor I9</fullName>
    </submittedName>
</protein>
<proteinExistence type="inferred from homology"/>
<dbReference type="InterPro" id="IPR022398">
    <property type="entry name" value="Peptidase_S8_His-AS"/>
</dbReference>
<dbReference type="PRINTS" id="PR00723">
    <property type="entry name" value="SUBTILISIN"/>
</dbReference>
<feature type="active site" description="Charge relay system" evidence="5 6">
    <location>
        <position position="216"/>
    </location>
</feature>
<feature type="active site" description="Charge relay system" evidence="5 6">
    <location>
        <position position="183"/>
    </location>
</feature>
<dbReference type="InterPro" id="IPR050131">
    <property type="entry name" value="Peptidase_S8_subtilisin-like"/>
</dbReference>
<accession>A0A4R2QPK1</accession>
<dbReference type="SUPFAM" id="SSF52743">
    <property type="entry name" value="Subtilisin-like"/>
    <property type="match status" value="1"/>
</dbReference>
<dbReference type="Gene3D" id="3.30.70.80">
    <property type="entry name" value="Peptidase S8 propeptide/proteinase inhibitor I9"/>
    <property type="match status" value="1"/>
</dbReference>